<feature type="compositionally biased region" description="Polar residues" evidence="2">
    <location>
        <begin position="206"/>
        <end position="221"/>
    </location>
</feature>
<feature type="compositionally biased region" description="Basic and acidic residues" evidence="2">
    <location>
        <begin position="1211"/>
        <end position="1224"/>
    </location>
</feature>
<protein>
    <submittedName>
        <fullName evidence="3">Uncharacterized protein</fullName>
    </submittedName>
</protein>
<feature type="region of interest" description="Disordered" evidence="2">
    <location>
        <begin position="347"/>
        <end position="547"/>
    </location>
</feature>
<dbReference type="EMBL" id="CALNXK010000034">
    <property type="protein sequence ID" value="CAH3120290.1"/>
    <property type="molecule type" value="Genomic_DNA"/>
</dbReference>
<feature type="region of interest" description="Disordered" evidence="2">
    <location>
        <begin position="1518"/>
        <end position="1610"/>
    </location>
</feature>
<feature type="region of interest" description="Disordered" evidence="2">
    <location>
        <begin position="162"/>
        <end position="222"/>
    </location>
</feature>
<feature type="region of interest" description="Disordered" evidence="2">
    <location>
        <begin position="282"/>
        <end position="303"/>
    </location>
</feature>
<feature type="compositionally biased region" description="Basic and acidic residues" evidence="2">
    <location>
        <begin position="35"/>
        <end position="46"/>
    </location>
</feature>
<proteinExistence type="predicted"/>
<feature type="compositionally biased region" description="Low complexity" evidence="2">
    <location>
        <begin position="463"/>
        <end position="482"/>
    </location>
</feature>
<feature type="compositionally biased region" description="Basic and acidic residues" evidence="2">
    <location>
        <begin position="404"/>
        <end position="433"/>
    </location>
</feature>
<feature type="coiled-coil region" evidence="1">
    <location>
        <begin position="1335"/>
        <end position="1362"/>
    </location>
</feature>
<evidence type="ECO:0000256" key="1">
    <source>
        <dbReference type="SAM" id="Coils"/>
    </source>
</evidence>
<feature type="compositionally biased region" description="Polar residues" evidence="2">
    <location>
        <begin position="89"/>
        <end position="99"/>
    </location>
</feature>
<feature type="region of interest" description="Disordered" evidence="2">
    <location>
        <begin position="1209"/>
        <end position="1277"/>
    </location>
</feature>
<evidence type="ECO:0000256" key="2">
    <source>
        <dbReference type="SAM" id="MobiDB-lite"/>
    </source>
</evidence>
<evidence type="ECO:0000313" key="3">
    <source>
        <dbReference type="EMBL" id="CAH3120290.1"/>
    </source>
</evidence>
<feature type="compositionally biased region" description="Basic and acidic residues" evidence="2">
    <location>
        <begin position="1549"/>
        <end position="1566"/>
    </location>
</feature>
<feature type="coiled-coil region" evidence="1">
    <location>
        <begin position="1410"/>
        <end position="1444"/>
    </location>
</feature>
<feature type="compositionally biased region" description="Basic and acidic residues" evidence="2">
    <location>
        <begin position="1309"/>
        <end position="1321"/>
    </location>
</feature>
<feature type="compositionally biased region" description="Acidic residues" evidence="2">
    <location>
        <begin position="1242"/>
        <end position="1260"/>
    </location>
</feature>
<feature type="region of interest" description="Disordered" evidence="2">
    <location>
        <begin position="942"/>
        <end position="985"/>
    </location>
</feature>
<sequence length="1610" mass="180688">MDNGIQTLSGSDTKANPSRKFASIRFVKEKRSKAEKRDASSGRSSDEELSSVELEGPPCSLSKKRSSSWRLAAMFTKSQSNPKPDRAPTKQSVFPNNGNILKKKARSTILSVLSKRQTQEKFFLEEKADDYQNSSVNSSELTSQKTKWPSEAMVVDLATTKPAAQRPTSFAVKSQSYHQFAPPNQSWASLGSDDRPSEVSEVKASEQGNFSSRNAETTYVGQTGLDAVDGSRNVAKISSRWPPQQKYESLGWRRGSAPKHLSCPPEIETAVKVSDTKVVSMSPSYTSVKDITPDSPRSPKFETDSVRVSIPFQVQGHQSQPAKLNQGTYAWSSSVSICVPFQVNENNEGVSLLPPSGPSLPVESSPAAANSLVVPDGRLDERDGVVVTKPRAHSSPQSGRRKQPKEPHPKDKKTGKESPKIMGKEASKHKPTEKSVSSTALRVPTGGGKARSRSFNVGDRPKSAASPTGTPSTGTPRSSPSSSPKPPRRNAMSKEMNKKRPSELRKQENHGRPHSDPVLAEKMNNKKKPVGVAANDSSTSGKLKNDVETLKSKVKDLEQENSELKEKVQPMEQRLAVVSLLEKEKIHLQKQFSDITLENDKAKTELESVTILLKKQSDERNELQARYDQLTRAFENSQDELKDLKNQFQSLEEKKSIVMRESDEKVEAIGTYLDNIEKLTSSNTALVLQEGRLRSKILTLNQGLQTLKDCVVELRDENKGLQSQILDNGSELTETFRKCVTGLEKVVDGLEKKEKDKIEKETQLSLSTYKKETQCDDSNSVDLILSQLEESKKSVECLKNRINELEKENESTESSEREESDGNKPTDCDGCRSLQTQIQAVSNDLELVKSSLQKSEHERDDAVEERNELRREAKYLKYVLSYREDVQSLQQTNQQAKELEKMGTNLVEAEKKVIDLEEEVGRLQEEKQTLLLSILNLYSGNGVEDVSEENEEEEEEDGASDDDNENKQQENEENGGEVFEKASSVSLSPLISDSASRREQLKFRFQLSLSESEYSFTTEGEEESDSEVSNTLTEDNFEAIKTENRQLKSSLFAANEEKEELVSSLDKLCEDYDSLKERFDKLDEDYAESTDRARKDKIAFQSRLRQIEMDRENMRDTLRQVHDEKLSLLKCLEMKNSAAQTHSPLPELDMDKIIARAQSFAQEENNSSDLDLETIIARAQSFAQEESRGENEPNDLDIEKIIARAQSFAQEENKSSDLDVDKVISRTQSLTREENKSSEPTSNEEESEGFMSSESEDDGSEPAGNKEVIQKRSDNAVASKPVVDRDLAALVASIENDLGILKERLNTRDDDSVGEEQEARPRKPHPGARILKRQASTVKSNLDRVCREKQHLQEEVESLRRYLLKRRDSAMDLRKKRSRGSLKRDASELENHLEGIKTLQALLGKSDEQLRQSNDIISRLEAVNDETEEKLREAEVLREDMRRAVHIANNFAMEEQQKSERILLQNQELLRQIEGLKHSGAVSDEKDKGDFSNKKIIPKGKSLFALKGSRSYNRYVSEDDYEDDESNFTTEGESDFHSSRHSSFASESEFLKSPHEPSDDNTETSRDLNLNLESPSGEVESVKSQETEPDSRVSQHSSALESSDSEDDTE</sequence>
<feature type="coiled-coil region" evidence="1">
    <location>
        <begin position="599"/>
        <end position="661"/>
    </location>
</feature>
<feature type="compositionally biased region" description="Basic and acidic residues" evidence="2">
    <location>
        <begin position="192"/>
        <end position="204"/>
    </location>
</feature>
<feature type="compositionally biased region" description="Basic and acidic residues" evidence="2">
    <location>
        <begin position="495"/>
        <end position="515"/>
    </location>
</feature>
<feature type="region of interest" description="Disordered" evidence="2">
    <location>
        <begin position="805"/>
        <end position="829"/>
    </location>
</feature>
<feature type="compositionally biased region" description="Polar residues" evidence="2">
    <location>
        <begin position="166"/>
        <end position="189"/>
    </location>
</feature>
<keyword evidence="4" id="KW-1185">Reference proteome</keyword>
<reference evidence="3 4" key="1">
    <citation type="submission" date="2022-05" db="EMBL/GenBank/DDBJ databases">
        <authorList>
            <consortium name="Genoscope - CEA"/>
            <person name="William W."/>
        </authorList>
    </citation>
    <scope>NUCLEOTIDE SEQUENCE [LARGE SCALE GENOMIC DNA]</scope>
</reference>
<feature type="compositionally biased region" description="Low complexity" evidence="2">
    <location>
        <begin position="348"/>
        <end position="366"/>
    </location>
</feature>
<comment type="caution">
    <text evidence="3">The sequence shown here is derived from an EMBL/GenBank/DDBJ whole genome shotgun (WGS) entry which is preliminary data.</text>
</comment>
<accession>A0ABN8NTQ4</accession>
<feature type="compositionally biased region" description="Polar residues" evidence="2">
    <location>
        <begin position="1"/>
        <end position="16"/>
    </location>
</feature>
<feature type="region of interest" description="Disordered" evidence="2">
    <location>
        <begin position="1309"/>
        <end position="1328"/>
    </location>
</feature>
<keyword evidence="1" id="KW-0175">Coiled coil</keyword>
<dbReference type="Proteomes" id="UP001159405">
    <property type="component" value="Unassembled WGS sequence"/>
</dbReference>
<organism evidence="3 4">
    <name type="scientific">Porites lobata</name>
    <dbReference type="NCBI Taxonomy" id="104759"/>
    <lineage>
        <taxon>Eukaryota</taxon>
        <taxon>Metazoa</taxon>
        <taxon>Cnidaria</taxon>
        <taxon>Anthozoa</taxon>
        <taxon>Hexacorallia</taxon>
        <taxon>Scleractinia</taxon>
        <taxon>Fungiina</taxon>
        <taxon>Poritidae</taxon>
        <taxon>Porites</taxon>
    </lineage>
</organism>
<name>A0ABN8NTQ4_9CNID</name>
<feature type="compositionally biased region" description="Acidic residues" evidence="2">
    <location>
        <begin position="945"/>
        <end position="964"/>
    </location>
</feature>
<evidence type="ECO:0000313" key="4">
    <source>
        <dbReference type="Proteomes" id="UP001159405"/>
    </source>
</evidence>
<feature type="coiled-coil region" evidence="1">
    <location>
        <begin position="845"/>
        <end position="933"/>
    </location>
</feature>
<gene>
    <name evidence="3" type="ORF">PLOB_00027826</name>
</gene>
<feature type="compositionally biased region" description="Basic and acidic residues" evidence="2">
    <location>
        <begin position="1580"/>
        <end position="1593"/>
    </location>
</feature>
<feature type="coiled-coil region" evidence="1">
    <location>
        <begin position="1058"/>
        <end position="1124"/>
    </location>
</feature>
<feature type="region of interest" description="Disordered" evidence="2">
    <location>
        <begin position="1"/>
        <end position="100"/>
    </location>
</feature>